<accession>A0A3S0JT14</accession>
<keyword evidence="3" id="KW-1185">Reference proteome</keyword>
<feature type="transmembrane region" description="Helical" evidence="1">
    <location>
        <begin position="90"/>
        <end position="108"/>
    </location>
</feature>
<name>A0A3S0JT14_9GAMM</name>
<feature type="transmembrane region" description="Helical" evidence="1">
    <location>
        <begin position="161"/>
        <end position="180"/>
    </location>
</feature>
<protein>
    <recommendedName>
        <fullName evidence="4">EpsG family protein</fullName>
    </recommendedName>
</protein>
<comment type="caution">
    <text evidence="2">The sequence shown here is derived from an EMBL/GenBank/DDBJ whole genome shotgun (WGS) entry which is preliminary data.</text>
</comment>
<feature type="transmembrane region" description="Helical" evidence="1">
    <location>
        <begin position="220"/>
        <end position="236"/>
    </location>
</feature>
<keyword evidence="1" id="KW-0472">Membrane</keyword>
<evidence type="ECO:0000313" key="3">
    <source>
        <dbReference type="Proteomes" id="UP000267400"/>
    </source>
</evidence>
<evidence type="ECO:0000256" key="1">
    <source>
        <dbReference type="SAM" id="Phobius"/>
    </source>
</evidence>
<dbReference type="AlphaFoldDB" id="A0A3S0JT14"/>
<evidence type="ECO:0000313" key="2">
    <source>
        <dbReference type="EMBL" id="RTQ97314.1"/>
    </source>
</evidence>
<keyword evidence="1" id="KW-0812">Transmembrane</keyword>
<dbReference type="RefSeq" id="WP_126487073.1">
    <property type="nucleotide sequence ID" value="NZ_RXNS01000033.1"/>
</dbReference>
<sequence>MVLTSFSFFDSFSKGVFRGKKNLGPVIDFLCLLVLFLFSMLVLSRVEFFFDFPTYEGYINGFTFFERFDREPLSAVLMYFAAKGELGAEGYYYITWYMVFIPIVWALYKKHHRAWFVLSLFVFFNPVMLIVFQTPRQFVAVGFFLLSILFSGWIRIFSLICILLAHTVSGLFVCGLFFVYQLQRNLYPLLFGLLLIAYYLFLQGYYDFYIDSHDRGVGRLFYTILIFAIFSFLTFLKKGKEKEFIVNMFFFVVAAFILSPFGSRLFIFFILLAILYLFTSLHKFDSKLILSFSSLSSASFSLFFIYHDMYGYG</sequence>
<feature type="transmembrane region" description="Helical" evidence="1">
    <location>
        <begin position="115"/>
        <end position="132"/>
    </location>
</feature>
<dbReference type="EMBL" id="RXNS01000033">
    <property type="protein sequence ID" value="RTQ97314.1"/>
    <property type="molecule type" value="Genomic_DNA"/>
</dbReference>
<feature type="transmembrane region" description="Helical" evidence="1">
    <location>
        <begin position="288"/>
        <end position="306"/>
    </location>
</feature>
<dbReference type="Proteomes" id="UP000267400">
    <property type="component" value="Unassembled WGS sequence"/>
</dbReference>
<organism evidence="2 3">
    <name type="scientific">Halomonas nitroreducens</name>
    <dbReference type="NCBI Taxonomy" id="447425"/>
    <lineage>
        <taxon>Bacteria</taxon>
        <taxon>Pseudomonadati</taxon>
        <taxon>Pseudomonadota</taxon>
        <taxon>Gammaproteobacteria</taxon>
        <taxon>Oceanospirillales</taxon>
        <taxon>Halomonadaceae</taxon>
        <taxon>Halomonas</taxon>
    </lineage>
</organism>
<feature type="transmembrane region" description="Helical" evidence="1">
    <location>
        <begin position="23"/>
        <end position="43"/>
    </location>
</feature>
<feature type="transmembrane region" description="Helical" evidence="1">
    <location>
        <begin position="248"/>
        <end position="276"/>
    </location>
</feature>
<evidence type="ECO:0008006" key="4">
    <source>
        <dbReference type="Google" id="ProtNLM"/>
    </source>
</evidence>
<proteinExistence type="predicted"/>
<dbReference type="InterPro" id="IPR049458">
    <property type="entry name" value="EpsG-like"/>
</dbReference>
<gene>
    <name evidence="2" type="ORF">EKG36_20175</name>
</gene>
<feature type="transmembrane region" description="Helical" evidence="1">
    <location>
        <begin position="186"/>
        <end position="208"/>
    </location>
</feature>
<reference evidence="2 3" key="1">
    <citation type="submission" date="2018-12" db="EMBL/GenBank/DDBJ databases">
        <authorList>
            <person name="Yu L."/>
        </authorList>
    </citation>
    <scope>NUCLEOTIDE SEQUENCE [LARGE SCALE GENOMIC DNA]</scope>
    <source>
        <strain evidence="2 3">11S</strain>
    </source>
</reference>
<dbReference type="Pfam" id="PF14897">
    <property type="entry name" value="EpsG"/>
    <property type="match status" value="1"/>
</dbReference>
<keyword evidence="1" id="KW-1133">Transmembrane helix</keyword>